<evidence type="ECO:0000256" key="10">
    <source>
        <dbReference type="SAM" id="MobiDB-lite"/>
    </source>
</evidence>
<dbReference type="GO" id="GO:0008409">
    <property type="term" value="F:5'-3' exonuclease activity"/>
    <property type="evidence" value="ECO:0007669"/>
    <property type="project" value="TreeGrafter"/>
</dbReference>
<feature type="compositionally biased region" description="Acidic residues" evidence="10">
    <location>
        <begin position="958"/>
        <end position="975"/>
    </location>
</feature>
<feature type="region of interest" description="Disordered" evidence="10">
    <location>
        <begin position="418"/>
        <end position="487"/>
    </location>
</feature>
<dbReference type="SMART" id="SM00990">
    <property type="entry name" value="VRR_NUC"/>
    <property type="match status" value="1"/>
</dbReference>
<keyword evidence="6 8" id="KW-0460">Magnesium</keyword>
<dbReference type="Gene3D" id="3.40.1350.10">
    <property type="match status" value="1"/>
</dbReference>
<feature type="domain" description="VRR-NUC" evidence="11">
    <location>
        <begin position="799"/>
        <end position="919"/>
    </location>
</feature>
<dbReference type="OrthoDB" id="76364at2759"/>
<comment type="function">
    <text evidence="8">Nuclease required for the repair of DNA interstrand cross-links (ICL). Acts as a 5'-3' exonuclease that anchors at a cut end of DNA and cleaves DNA successively at every third nucleotide, allowing to excise an ICL from one strand through flanking incisions.</text>
</comment>
<keyword evidence="8" id="KW-0227">DNA damage</keyword>
<dbReference type="InterPro" id="IPR011856">
    <property type="entry name" value="tRNA_endonuc-like_dom_sf"/>
</dbReference>
<comment type="subcellular location">
    <subcellularLocation>
        <location evidence="8">Nucleus</location>
    </subcellularLocation>
</comment>
<dbReference type="InterPro" id="IPR014883">
    <property type="entry name" value="VRR_NUC"/>
</dbReference>
<evidence type="ECO:0000256" key="2">
    <source>
        <dbReference type="ARBA" id="ARBA00005533"/>
    </source>
</evidence>
<evidence type="ECO:0000256" key="4">
    <source>
        <dbReference type="ARBA" id="ARBA00022723"/>
    </source>
</evidence>
<feature type="compositionally biased region" description="Basic and acidic residues" evidence="10">
    <location>
        <begin position="193"/>
        <end position="205"/>
    </location>
</feature>
<dbReference type="GO" id="GO:0017108">
    <property type="term" value="F:5'-flap endonuclease activity"/>
    <property type="evidence" value="ECO:0007669"/>
    <property type="project" value="TreeGrafter"/>
</dbReference>
<evidence type="ECO:0000256" key="3">
    <source>
        <dbReference type="ARBA" id="ARBA00022722"/>
    </source>
</evidence>
<keyword evidence="5 8" id="KW-0378">Hydrolase</keyword>
<protein>
    <recommendedName>
        <fullName evidence="8">Fanconi-associated nuclease</fullName>
        <ecNumber evidence="8">3.1.4.1</ecNumber>
    </recommendedName>
</protein>
<dbReference type="EMBL" id="JAFIQS010000003">
    <property type="protein sequence ID" value="KAG5171955.1"/>
    <property type="molecule type" value="Genomic_DNA"/>
</dbReference>
<comment type="catalytic activity">
    <reaction evidence="1 8">
        <text>Hydrolytically removes 5'-nucleotides successively from the 3'-hydroxy termini of 3'-hydroxy-terminated oligonucleotides.</text>
        <dbReference type="EC" id="3.1.4.1"/>
    </reaction>
</comment>
<dbReference type="InterPro" id="IPR033315">
    <property type="entry name" value="Fan1-like"/>
</dbReference>
<dbReference type="GO" id="GO:0070336">
    <property type="term" value="F:flap-structured DNA binding"/>
    <property type="evidence" value="ECO:0007669"/>
    <property type="project" value="TreeGrafter"/>
</dbReference>
<dbReference type="InterPro" id="IPR049132">
    <property type="entry name" value="FAN1-like_euk"/>
</dbReference>
<evidence type="ECO:0000256" key="8">
    <source>
        <dbReference type="RuleBase" id="RU365033"/>
    </source>
</evidence>
<dbReference type="Pfam" id="PF08774">
    <property type="entry name" value="VRR_NUC"/>
    <property type="match status" value="1"/>
</dbReference>
<keyword evidence="8" id="KW-0539">Nucleus</keyword>
<evidence type="ECO:0000256" key="1">
    <source>
        <dbReference type="ARBA" id="ARBA00000983"/>
    </source>
</evidence>
<comment type="similarity">
    <text evidence="2 8">Belongs to the FAN1 family.</text>
</comment>
<dbReference type="GO" id="GO:0046872">
    <property type="term" value="F:metal ion binding"/>
    <property type="evidence" value="ECO:0007669"/>
    <property type="project" value="UniProtKB-KW"/>
</dbReference>
<dbReference type="PANTHER" id="PTHR15749">
    <property type="entry name" value="FANCONI-ASSOCIATED NUCLEASE 1"/>
    <property type="match status" value="1"/>
</dbReference>
<dbReference type="AlphaFoldDB" id="A0A8H7Y1G1"/>
<keyword evidence="3 8" id="KW-0540">Nuclease</keyword>
<feature type="region of interest" description="Disordered" evidence="10">
    <location>
        <begin position="692"/>
        <end position="713"/>
    </location>
</feature>
<evidence type="ECO:0000259" key="11">
    <source>
        <dbReference type="SMART" id="SM00990"/>
    </source>
</evidence>
<dbReference type="PANTHER" id="PTHR15749:SF4">
    <property type="entry name" value="FANCONI-ASSOCIATED NUCLEASE 1"/>
    <property type="match status" value="1"/>
</dbReference>
<gene>
    <name evidence="12" type="ORF">JR316_004044</name>
</gene>
<feature type="coiled-coil region" evidence="9">
    <location>
        <begin position="21"/>
        <end position="48"/>
    </location>
</feature>
<dbReference type="CDD" id="cd22326">
    <property type="entry name" value="FAN1-like"/>
    <property type="match status" value="1"/>
</dbReference>
<organism evidence="12">
    <name type="scientific">Psilocybe cubensis</name>
    <name type="common">Psychedelic mushroom</name>
    <name type="synonym">Stropharia cubensis</name>
    <dbReference type="NCBI Taxonomy" id="181762"/>
    <lineage>
        <taxon>Eukaryota</taxon>
        <taxon>Fungi</taxon>
        <taxon>Dikarya</taxon>
        <taxon>Basidiomycota</taxon>
        <taxon>Agaricomycotina</taxon>
        <taxon>Agaricomycetes</taxon>
        <taxon>Agaricomycetidae</taxon>
        <taxon>Agaricales</taxon>
        <taxon>Agaricineae</taxon>
        <taxon>Strophariaceae</taxon>
        <taxon>Psilocybe</taxon>
    </lineage>
</organism>
<dbReference type="GO" id="GO:0005634">
    <property type="term" value="C:nucleus"/>
    <property type="evidence" value="ECO:0007669"/>
    <property type="project" value="UniProtKB-SubCell"/>
</dbReference>
<comment type="cofactor">
    <cofactor evidence="8">
        <name>Mg(2+)</name>
        <dbReference type="ChEBI" id="CHEBI:18420"/>
    </cofactor>
    <cofactor evidence="8">
        <name>Mn(2+)</name>
        <dbReference type="ChEBI" id="CHEBI:29035"/>
    </cofactor>
</comment>
<evidence type="ECO:0000256" key="6">
    <source>
        <dbReference type="ARBA" id="ARBA00022842"/>
    </source>
</evidence>
<dbReference type="GO" id="GO:0004528">
    <property type="term" value="F:phosphodiesterase I activity"/>
    <property type="evidence" value="ECO:0007669"/>
    <property type="project" value="UniProtKB-EC"/>
</dbReference>
<keyword evidence="9" id="KW-0175">Coiled coil</keyword>
<accession>A0A8H7Y1G1</accession>
<dbReference type="EC" id="3.1.4.1" evidence="8"/>
<evidence type="ECO:0000256" key="5">
    <source>
        <dbReference type="ARBA" id="ARBA00022801"/>
    </source>
</evidence>
<evidence type="ECO:0000256" key="9">
    <source>
        <dbReference type="SAM" id="Coils"/>
    </source>
</evidence>
<feature type="region of interest" description="Disordered" evidence="10">
    <location>
        <begin position="184"/>
        <end position="205"/>
    </location>
</feature>
<comment type="caution">
    <text evidence="12">The sequence shown here is derived from an EMBL/GenBank/DDBJ whole genome shotgun (WGS) entry which is preliminary data.</text>
</comment>
<dbReference type="Pfam" id="PF21170">
    <property type="entry name" value="FAN1_TPR"/>
    <property type="match status" value="1"/>
</dbReference>
<keyword evidence="7 8" id="KW-0464">Manganese</keyword>
<sequence length="1037" mass="118807">MNNFKLSRRLQTEWQLIFGGGDTLQASLDSLEERLDKVEEDRPSQDKSQWPSAYVSVFEEMISTVLKDEPFLLSPQEIDLLQNFSMLSYNARYCLVRLVLRKADQWHPLSALTNYERELGPGSVEHAISDLCQPIEQIMNQKYEPKMEETAKTEIPPERTADGHEIIDLTMYSDEEDVKPVVIPSSPEISDESNPREETRVSRELTPEERLHALLQPPEDEGILDRFCEDESCMSTSEVLGRLAIPQLKELGKRFRCKFKPGSKKSDMIYMLQCSAATQSILPDYRGKGKTIDKHLKQSQLPFVRTRPRKKGKITQEEHLKGMALKELGKCVRVKHEFYRLVRRLHIICYRETEHPTALLLPALLTRFKKRDYTGYQYARSNNIWSSRDELLEYERALELNSILDELIDAIEDKSSRRSTKAPSVRAKDKFSTPINTASGAPCTTPLKTPGSISNIKASKTPFVKKEEESEDEEDESKGVEAEESPLSMVSKEEQIKKYLDEWIYPEWQNCINKRRAEIDNLRPPGLERFESGHVFTRMLHKATKALGPLKEYKQELKIINDLLNQTFWRRGKRSQWYERRAIILGHLTRQAGTKEDKQELMIETLEGVKEALQDEDTTLVFRPGLVKRLLSLEIKLGVPPSERSRSEGKLEPAPETTLYATRVYPPQFDRQGLQKENAQGGIYAYVGVKSNSTNDSKPPEAQLTKKKLGQKSSWKGRNGEIVNVEQRALEHYEEQGFKGFHCETRILTTIFALLFWDIIFADVPGAFETMYQEAPLDMFEETFKDARKDLIDRRLDEIRNGNWRDIAEKHDNAYREKKTWCIGVNWDLCTREELLDILECFGANSLATICQHFCDDYKGRSSGGPDLFIWKAQEGEHGGICKFVEVKGPGDSPQANQKVWFDCLHRAKVAVEICWVKDESQPQVGTNAHSSRKRKARTASASVGPSRRKKQTKVESQSDEEDYDLLDPEPEEGADFLSPLAPSEISLKRRRVSPRKYTLGLPQGLEMLPFSNTVTAQSLQAMSPSRLPKATKVENA</sequence>
<evidence type="ECO:0000256" key="7">
    <source>
        <dbReference type="ARBA" id="ARBA00023211"/>
    </source>
</evidence>
<keyword evidence="8" id="KW-0234">DNA repair</keyword>
<dbReference type="InterPro" id="IPR049126">
    <property type="entry name" value="FAN1-like_TPR"/>
</dbReference>
<keyword evidence="4 8" id="KW-0479">Metal-binding</keyword>
<name>A0A8H7Y1G1_PSICU</name>
<feature type="region of interest" description="Disordered" evidence="10">
    <location>
        <begin position="924"/>
        <end position="994"/>
    </location>
</feature>
<evidence type="ECO:0000313" key="12">
    <source>
        <dbReference type="EMBL" id="KAG5171955.1"/>
    </source>
</evidence>
<reference evidence="12" key="1">
    <citation type="submission" date="2021-02" db="EMBL/GenBank/DDBJ databases">
        <title>Psilocybe cubensis genome.</title>
        <authorList>
            <person name="Mckernan K.J."/>
            <person name="Crawford S."/>
            <person name="Trippe A."/>
            <person name="Kane L.T."/>
            <person name="Mclaughlin S."/>
        </authorList>
    </citation>
    <scope>NUCLEOTIDE SEQUENCE [LARGE SCALE GENOMIC DNA]</scope>
    <source>
        <strain evidence="12">MGC-MH-2018</strain>
    </source>
</reference>
<proteinExistence type="inferred from homology"/>
<dbReference type="GO" id="GO:0036297">
    <property type="term" value="P:interstrand cross-link repair"/>
    <property type="evidence" value="ECO:0007669"/>
    <property type="project" value="InterPro"/>
</dbReference>